<keyword evidence="1" id="KW-0732">Signal</keyword>
<dbReference type="SUPFAM" id="SSF56300">
    <property type="entry name" value="Metallo-dependent phosphatases"/>
    <property type="match status" value="1"/>
</dbReference>
<name>A0ABU4PQE8_9SPHN</name>
<dbReference type="RefSeq" id="WP_010409060.1">
    <property type="nucleotide sequence ID" value="NZ_JAWXXV010000002.1"/>
</dbReference>
<dbReference type="PANTHER" id="PTHR43143:SF5">
    <property type="entry name" value="SECRETED PROTEIN"/>
    <property type="match status" value="1"/>
</dbReference>
<dbReference type="InterPro" id="IPR051918">
    <property type="entry name" value="STPP_CPPED1"/>
</dbReference>
<dbReference type="InterPro" id="IPR029052">
    <property type="entry name" value="Metallo-depent_PP-like"/>
</dbReference>
<dbReference type="Proteomes" id="UP001279660">
    <property type="component" value="Unassembled WGS sequence"/>
</dbReference>
<comment type="caution">
    <text evidence="2">The sequence shown here is derived from an EMBL/GenBank/DDBJ whole genome shotgun (WGS) entry which is preliminary data.</text>
</comment>
<feature type="signal peptide" evidence="1">
    <location>
        <begin position="1"/>
        <end position="29"/>
    </location>
</feature>
<dbReference type="EMBL" id="JAWXXV010000002">
    <property type="protein sequence ID" value="MDX5986373.1"/>
    <property type="molecule type" value="Genomic_DNA"/>
</dbReference>
<reference evidence="2 3" key="1">
    <citation type="submission" date="2023-11" db="EMBL/GenBank/DDBJ databases">
        <title>MicrobeMod: A computational toolkit for identifying prokaryotic methylation and restriction-modification with nanopore sequencing.</title>
        <authorList>
            <person name="Crits-Christoph A."/>
            <person name="Kang S.C."/>
            <person name="Lee H."/>
            <person name="Ostrov N."/>
        </authorList>
    </citation>
    <scope>NUCLEOTIDE SEQUENCE [LARGE SCALE GENOMIC DNA]</scope>
    <source>
        <strain evidence="2 3">ATCC 14820</strain>
    </source>
</reference>
<accession>A0ABU4PQE8</accession>
<keyword evidence="3" id="KW-1185">Reference proteome</keyword>
<proteinExistence type="predicted"/>
<feature type="chain" id="PRO_5045686319" evidence="1">
    <location>
        <begin position="30"/>
        <end position="431"/>
    </location>
</feature>
<evidence type="ECO:0000313" key="3">
    <source>
        <dbReference type="Proteomes" id="UP001279660"/>
    </source>
</evidence>
<evidence type="ECO:0000313" key="2">
    <source>
        <dbReference type="EMBL" id="MDX5986373.1"/>
    </source>
</evidence>
<evidence type="ECO:0000256" key="1">
    <source>
        <dbReference type="SAM" id="SignalP"/>
    </source>
</evidence>
<protein>
    <submittedName>
        <fullName evidence="2">Serine/threonine protein phosphatase</fullName>
    </submittedName>
</protein>
<organism evidence="2 3">
    <name type="scientific">Sphingomonas echinoides</name>
    <dbReference type="NCBI Taxonomy" id="59803"/>
    <lineage>
        <taxon>Bacteria</taxon>
        <taxon>Pseudomonadati</taxon>
        <taxon>Pseudomonadota</taxon>
        <taxon>Alphaproteobacteria</taxon>
        <taxon>Sphingomonadales</taxon>
        <taxon>Sphingomonadaceae</taxon>
        <taxon>Sphingomonas</taxon>
    </lineage>
</organism>
<sequence length="431" mass="48290">MTLLGHWTRQIAFSSVAAMALAAGTAAQANSHDDSFTIAVLPDTQNYIDYTHQKVEGFPFDASQQFLEQMEYVAANVESVGGDIAFVTSLGDVWQHQSLTMDPAHIARGFKSAPNPFFDEHLAPTPKVKTVEMPMTLKGYQMIAGKVPFSVVPGNHDHDAMWTDINHPPAKEFKDMSSVGMVHAGGTANFVSVFGKDTPFFKGKKWYVDSFNGGANSAQIFVAGGYRFLHIGLQFHAPNAALEWAARVVKTYPGLPTIISTHDYMMSNGERLANPIIDNHAVDPDDNTPQMIWDKFIKQHDQIFMVLCGHENGQAFRIDSNEFGHKVYQILSDYQDRNQTVKDAGLAPTLFNGIGDGWLRLMRFEMEAATPKVRVETYSTHYRKRSRETAQYAAWYRDHEQPGKTDEAFHDSDDFAFDLTDFKARFAKTAR</sequence>
<dbReference type="PANTHER" id="PTHR43143">
    <property type="entry name" value="METALLOPHOSPHOESTERASE, CALCINEURIN SUPERFAMILY"/>
    <property type="match status" value="1"/>
</dbReference>
<gene>
    <name evidence="2" type="ORF">SIL82_19105</name>
</gene>